<evidence type="ECO:0008006" key="3">
    <source>
        <dbReference type="Google" id="ProtNLM"/>
    </source>
</evidence>
<dbReference type="Gene3D" id="1.25.40.10">
    <property type="entry name" value="Tetratricopeptide repeat domain"/>
    <property type="match status" value="1"/>
</dbReference>
<reference evidence="1 2" key="1">
    <citation type="submission" date="2022-01" db="EMBL/GenBank/DDBJ databases">
        <title>Octadecabacter sp. nov., isolated from a marine alga.</title>
        <authorList>
            <person name="Jin M.S."/>
            <person name="Kim H.M."/>
            <person name="Han D.M."/>
            <person name="Jung J.J."/>
            <person name="Jeon C.O."/>
        </authorList>
    </citation>
    <scope>NUCLEOTIDE SEQUENCE [LARGE SCALE GENOMIC DNA]</scope>
    <source>
        <strain evidence="1 2">G9-8</strain>
    </source>
</reference>
<organism evidence="1 2">
    <name type="scientific">Octadecabacter dasysiphoniae</name>
    <dbReference type="NCBI Taxonomy" id="2909341"/>
    <lineage>
        <taxon>Bacteria</taxon>
        <taxon>Pseudomonadati</taxon>
        <taxon>Pseudomonadota</taxon>
        <taxon>Alphaproteobacteria</taxon>
        <taxon>Rhodobacterales</taxon>
        <taxon>Roseobacteraceae</taxon>
        <taxon>Octadecabacter</taxon>
    </lineage>
</organism>
<proteinExistence type="predicted"/>
<feature type="non-terminal residue" evidence="1">
    <location>
        <position position="1"/>
    </location>
</feature>
<gene>
    <name evidence="1" type="ORF">L0664_18370</name>
</gene>
<comment type="caution">
    <text evidence="1">The sequence shown here is derived from an EMBL/GenBank/DDBJ whole genome shotgun (WGS) entry which is preliminary data.</text>
</comment>
<dbReference type="InterPro" id="IPR011990">
    <property type="entry name" value="TPR-like_helical_dom_sf"/>
</dbReference>
<accession>A0ABS9D0N0</accession>
<keyword evidence="2" id="KW-1185">Reference proteome</keyword>
<evidence type="ECO:0000313" key="1">
    <source>
        <dbReference type="EMBL" id="MCF2873034.1"/>
    </source>
</evidence>
<evidence type="ECO:0000313" key="2">
    <source>
        <dbReference type="Proteomes" id="UP001200557"/>
    </source>
</evidence>
<sequence>SDGDVNTAQTRFSTAAEAGNPVAMFSLAQFFDGQDAPDLVGAYAWSSLAIVRGLNEAVAFRDALEARMTPADVLAGQAQARGWTEAKLADVADGEQ</sequence>
<dbReference type="Proteomes" id="UP001200557">
    <property type="component" value="Unassembled WGS sequence"/>
</dbReference>
<name>A0ABS9D0N0_9RHOB</name>
<dbReference type="EMBL" id="JAKGAQ010000010">
    <property type="protein sequence ID" value="MCF2873034.1"/>
    <property type="molecule type" value="Genomic_DNA"/>
</dbReference>
<protein>
    <recommendedName>
        <fullName evidence="3">Sel1 repeat family protein</fullName>
    </recommendedName>
</protein>